<sequence length="192" mass="21743">MTTESALHEAVTRMKVTITFMRMTAPPPAPRLLLPPGWMLEHDVRPSVAQYRALHEGVGRSCCWWMRQAQPDRVLAALLATAPIGIGLLRENGALRGFYELDYTDPQAINLSYFGLLSQAIGRGVGRAFLDSVLRWAWRRHPRTVRVNTCTADHPRALPLYRAAGFTPLREVDEIWDVPDRLGLDIPRHLRV</sequence>
<reference evidence="2" key="1">
    <citation type="submission" date="2021-03" db="EMBL/GenBank/DDBJ databases">
        <title>The complete genome sequence of Acetobacter sp. TBRC 12339.</title>
        <authorList>
            <person name="Charoenyingcharoen P."/>
            <person name="Yukphan P."/>
        </authorList>
    </citation>
    <scope>NUCLEOTIDE SEQUENCE</scope>
    <source>
        <strain evidence="2">TBRC 12339</strain>
    </source>
</reference>
<dbReference type="RefSeq" id="WP_207844634.1">
    <property type="nucleotide sequence ID" value="NZ_JAFVMH010000001.1"/>
</dbReference>
<evidence type="ECO:0000259" key="1">
    <source>
        <dbReference type="PROSITE" id="PS51186"/>
    </source>
</evidence>
<evidence type="ECO:0000313" key="3">
    <source>
        <dbReference type="Proteomes" id="UP000664073"/>
    </source>
</evidence>
<feature type="domain" description="N-acetyltransferase" evidence="1">
    <location>
        <begin position="39"/>
        <end position="185"/>
    </location>
</feature>
<dbReference type="InterPro" id="IPR000182">
    <property type="entry name" value="GNAT_dom"/>
</dbReference>
<keyword evidence="3" id="KW-1185">Reference proteome</keyword>
<proteinExistence type="predicted"/>
<dbReference type="AlphaFoldDB" id="A0A939KPH6"/>
<dbReference type="SUPFAM" id="SSF55729">
    <property type="entry name" value="Acyl-CoA N-acyltransferases (Nat)"/>
    <property type="match status" value="1"/>
</dbReference>
<dbReference type="EMBL" id="JAFVMH010000001">
    <property type="protein sequence ID" value="MBO1323964.1"/>
    <property type="molecule type" value="Genomic_DNA"/>
</dbReference>
<dbReference type="PROSITE" id="PS51186">
    <property type="entry name" value="GNAT"/>
    <property type="match status" value="1"/>
</dbReference>
<evidence type="ECO:0000313" key="2">
    <source>
        <dbReference type="EMBL" id="MBO1323964.1"/>
    </source>
</evidence>
<dbReference type="Proteomes" id="UP000664073">
    <property type="component" value="Unassembled WGS sequence"/>
</dbReference>
<dbReference type="GO" id="GO:0016747">
    <property type="term" value="F:acyltransferase activity, transferring groups other than amino-acyl groups"/>
    <property type="evidence" value="ECO:0007669"/>
    <property type="project" value="InterPro"/>
</dbReference>
<dbReference type="CDD" id="cd04301">
    <property type="entry name" value="NAT_SF"/>
    <property type="match status" value="1"/>
</dbReference>
<organism evidence="2 3">
    <name type="scientific">Acetobacter garciniae</name>
    <dbReference type="NCBI Taxonomy" id="2817435"/>
    <lineage>
        <taxon>Bacteria</taxon>
        <taxon>Pseudomonadati</taxon>
        <taxon>Pseudomonadota</taxon>
        <taxon>Alphaproteobacteria</taxon>
        <taxon>Acetobacterales</taxon>
        <taxon>Acetobacteraceae</taxon>
        <taxon>Acetobacter</taxon>
    </lineage>
</organism>
<dbReference type="Pfam" id="PF00583">
    <property type="entry name" value="Acetyltransf_1"/>
    <property type="match status" value="1"/>
</dbReference>
<dbReference type="Gene3D" id="3.40.630.30">
    <property type="match status" value="1"/>
</dbReference>
<comment type="caution">
    <text evidence="2">The sequence shown here is derived from an EMBL/GenBank/DDBJ whole genome shotgun (WGS) entry which is preliminary data.</text>
</comment>
<name>A0A939KPH6_9PROT</name>
<accession>A0A939KPH6</accession>
<gene>
    <name evidence="2" type="ORF">J2D77_02185</name>
</gene>
<protein>
    <submittedName>
        <fullName evidence="2">GNAT family N-acetyltransferase</fullName>
    </submittedName>
</protein>
<dbReference type="InterPro" id="IPR016181">
    <property type="entry name" value="Acyl_CoA_acyltransferase"/>
</dbReference>